<dbReference type="GeneID" id="63851201"/>
<dbReference type="AlphaFoldDB" id="A0A9P4G9T5"/>
<feature type="transmembrane region" description="Helical" evidence="1">
    <location>
        <begin position="29"/>
        <end position="47"/>
    </location>
</feature>
<accession>A0A9P4G9T5</accession>
<keyword evidence="3" id="KW-1185">Reference proteome</keyword>
<comment type="caution">
    <text evidence="2">The sequence shown here is derived from an EMBL/GenBank/DDBJ whole genome shotgun (WGS) entry which is preliminary data.</text>
</comment>
<reference evidence="2" key="1">
    <citation type="submission" date="2020-01" db="EMBL/GenBank/DDBJ databases">
        <authorList>
            <consortium name="DOE Joint Genome Institute"/>
            <person name="Haridas S."/>
            <person name="Albert R."/>
            <person name="Binder M."/>
            <person name="Bloem J."/>
            <person name="Labutti K."/>
            <person name="Salamov A."/>
            <person name="Andreopoulos B."/>
            <person name="Baker S.E."/>
            <person name="Barry K."/>
            <person name="Bills G."/>
            <person name="Bluhm B.H."/>
            <person name="Cannon C."/>
            <person name="Castanera R."/>
            <person name="Culley D.E."/>
            <person name="Daum C."/>
            <person name="Ezra D."/>
            <person name="Gonzalez J.B."/>
            <person name="Henrissat B."/>
            <person name="Kuo A."/>
            <person name="Liang C."/>
            <person name="Lipzen A."/>
            <person name="Lutzoni F."/>
            <person name="Magnuson J."/>
            <person name="Mondo S."/>
            <person name="Nolan M."/>
            <person name="Ohm R."/>
            <person name="Pangilinan J."/>
            <person name="Park H.-J."/>
            <person name="Ramirez L."/>
            <person name="Alfaro M."/>
            <person name="Sun H."/>
            <person name="Tritt A."/>
            <person name="Yoshinaga Y."/>
            <person name="Zwiers L.-H."/>
            <person name="Turgeon B.G."/>
            <person name="Goodwin S.B."/>
            <person name="Spatafora J.W."/>
            <person name="Crous P.W."/>
            <person name="Grigoriev I.V."/>
        </authorList>
    </citation>
    <scope>NUCLEOTIDE SEQUENCE</scope>
    <source>
        <strain evidence="2">CBS 394.84</strain>
    </source>
</reference>
<dbReference type="Proteomes" id="UP000800039">
    <property type="component" value="Unassembled WGS sequence"/>
</dbReference>
<evidence type="ECO:0000256" key="1">
    <source>
        <dbReference type="SAM" id="Phobius"/>
    </source>
</evidence>
<keyword evidence="1" id="KW-1133">Transmembrane helix</keyword>
<name>A0A9P4G9T5_9PLEO</name>
<dbReference type="EMBL" id="ML976618">
    <property type="protein sequence ID" value="KAF1841330.1"/>
    <property type="molecule type" value="Genomic_DNA"/>
</dbReference>
<dbReference type="RefSeq" id="XP_040783893.1">
    <property type="nucleotide sequence ID" value="XM_040933950.1"/>
</dbReference>
<evidence type="ECO:0000313" key="2">
    <source>
        <dbReference type="EMBL" id="KAF1841330.1"/>
    </source>
</evidence>
<organism evidence="2 3">
    <name type="scientific">Cucurbitaria berberidis CBS 394.84</name>
    <dbReference type="NCBI Taxonomy" id="1168544"/>
    <lineage>
        <taxon>Eukaryota</taxon>
        <taxon>Fungi</taxon>
        <taxon>Dikarya</taxon>
        <taxon>Ascomycota</taxon>
        <taxon>Pezizomycotina</taxon>
        <taxon>Dothideomycetes</taxon>
        <taxon>Pleosporomycetidae</taxon>
        <taxon>Pleosporales</taxon>
        <taxon>Pleosporineae</taxon>
        <taxon>Cucurbitariaceae</taxon>
        <taxon>Cucurbitaria</taxon>
    </lineage>
</organism>
<protein>
    <submittedName>
        <fullName evidence="2">Uncharacterized protein</fullName>
    </submittedName>
</protein>
<keyword evidence="1" id="KW-0472">Membrane</keyword>
<keyword evidence="1" id="KW-0812">Transmembrane</keyword>
<proteinExistence type="predicted"/>
<evidence type="ECO:0000313" key="3">
    <source>
        <dbReference type="Proteomes" id="UP000800039"/>
    </source>
</evidence>
<sequence length="72" mass="7789">MADHIATPKLEVIHKHAEQHKGKRGSAKCVLCGIGVFTLAAVGLQIPPSTPGSMLEWVHYCFYFSNHGPTSS</sequence>
<gene>
    <name evidence="2" type="ORF">K460DRAFT_369367</name>
</gene>